<dbReference type="STRING" id="519424.AZF04_09550"/>
<evidence type="ECO:0000313" key="1">
    <source>
        <dbReference type="EMBL" id="KYG28138.1"/>
    </source>
</evidence>
<keyword evidence="2" id="KW-1185">Reference proteome</keyword>
<organism evidence="1 2">
    <name type="scientific">Alkalihalobacillus trypoxylicola</name>
    <dbReference type="NCBI Taxonomy" id="519424"/>
    <lineage>
        <taxon>Bacteria</taxon>
        <taxon>Bacillati</taxon>
        <taxon>Bacillota</taxon>
        <taxon>Bacilli</taxon>
        <taxon>Bacillales</taxon>
        <taxon>Bacillaceae</taxon>
        <taxon>Alkalihalobacillus</taxon>
    </lineage>
</organism>
<proteinExistence type="predicted"/>
<accession>A0A161P7S6</accession>
<dbReference type="EMBL" id="LTAO01000034">
    <property type="protein sequence ID" value="KYG28138.1"/>
    <property type="molecule type" value="Genomic_DNA"/>
</dbReference>
<dbReference type="Proteomes" id="UP000075806">
    <property type="component" value="Unassembled WGS sequence"/>
</dbReference>
<gene>
    <name evidence="1" type="ORF">AZF04_09550</name>
</gene>
<protein>
    <submittedName>
        <fullName evidence="1">Uncharacterized protein</fullName>
    </submittedName>
</protein>
<name>A0A161P7S6_9BACI</name>
<sequence length="73" mass="8476">MNAVELDRHITGYYRNEPVPIAKCGECNTDLYALDEAIIDEGADEYLCDEDCWNERLSKIYKPKYVRLSESIL</sequence>
<evidence type="ECO:0000313" key="2">
    <source>
        <dbReference type="Proteomes" id="UP000075806"/>
    </source>
</evidence>
<comment type="caution">
    <text evidence="1">The sequence shown here is derived from an EMBL/GenBank/DDBJ whole genome shotgun (WGS) entry which is preliminary data.</text>
</comment>
<dbReference type="AlphaFoldDB" id="A0A161P7S6"/>
<reference evidence="1" key="1">
    <citation type="submission" date="2016-02" db="EMBL/GenBank/DDBJ databases">
        <title>Genome sequence of Bacillus trypoxylicola KCTC 13244(T).</title>
        <authorList>
            <person name="Jeong H."/>
            <person name="Park S.-H."/>
            <person name="Choi S.-K."/>
        </authorList>
    </citation>
    <scope>NUCLEOTIDE SEQUENCE [LARGE SCALE GENOMIC DNA]</scope>
    <source>
        <strain evidence="1">KCTC 13244</strain>
    </source>
</reference>